<reference evidence="1 2" key="1">
    <citation type="submission" date="2020-02" db="EMBL/GenBank/DDBJ databases">
        <authorList>
            <person name="Ma Q."/>
            <person name="Huang Y."/>
            <person name="Song X."/>
            <person name="Pei D."/>
        </authorList>
    </citation>
    <scope>NUCLEOTIDE SEQUENCE [LARGE SCALE GENOMIC DNA]</scope>
    <source>
        <strain evidence="1">Sxm20200214</strain>
        <tissue evidence="1">Leaf</tissue>
    </source>
</reference>
<proteinExistence type="predicted"/>
<evidence type="ECO:0000313" key="1">
    <source>
        <dbReference type="EMBL" id="KAG2322675.1"/>
    </source>
</evidence>
<keyword evidence="2" id="KW-1185">Reference proteome</keyword>
<comment type="caution">
    <text evidence="1">The sequence shown here is derived from an EMBL/GenBank/DDBJ whole genome shotgun (WGS) entry which is preliminary data.</text>
</comment>
<protein>
    <submittedName>
        <fullName evidence="1">Uncharacterized protein</fullName>
    </submittedName>
</protein>
<evidence type="ECO:0000313" key="2">
    <source>
        <dbReference type="Proteomes" id="UP000886595"/>
    </source>
</evidence>
<gene>
    <name evidence="1" type="ORF">Bca52824_015888</name>
</gene>
<accession>A0A8X8B4W0</accession>
<dbReference type="AlphaFoldDB" id="A0A8X8B4W0"/>
<dbReference type="EMBL" id="JAAMPC010000003">
    <property type="protein sequence ID" value="KAG2322675.1"/>
    <property type="molecule type" value="Genomic_DNA"/>
</dbReference>
<dbReference type="Proteomes" id="UP000886595">
    <property type="component" value="Unassembled WGS sequence"/>
</dbReference>
<sequence>MFQVNIVRNVPTAEHLDSTICLAPLASLPEDIQHEKETPDVQTSEFEIATDSVQDHTLLDDSEVLMSPRSPPAKECFTSSSPFQFNSTVSNETTPRQSCDRYLNFRNGVFLPPESYDETALRSRSGIET</sequence>
<name>A0A8X8B4W0_BRACI</name>
<organism evidence="1 2">
    <name type="scientific">Brassica carinata</name>
    <name type="common">Ethiopian mustard</name>
    <name type="synonym">Abyssinian cabbage</name>
    <dbReference type="NCBI Taxonomy" id="52824"/>
    <lineage>
        <taxon>Eukaryota</taxon>
        <taxon>Viridiplantae</taxon>
        <taxon>Streptophyta</taxon>
        <taxon>Embryophyta</taxon>
        <taxon>Tracheophyta</taxon>
        <taxon>Spermatophyta</taxon>
        <taxon>Magnoliopsida</taxon>
        <taxon>eudicotyledons</taxon>
        <taxon>Gunneridae</taxon>
        <taxon>Pentapetalae</taxon>
        <taxon>rosids</taxon>
        <taxon>malvids</taxon>
        <taxon>Brassicales</taxon>
        <taxon>Brassicaceae</taxon>
        <taxon>Brassiceae</taxon>
        <taxon>Brassica</taxon>
    </lineage>
</organism>